<dbReference type="InterPro" id="IPR036291">
    <property type="entry name" value="NAD(P)-bd_dom_sf"/>
</dbReference>
<evidence type="ECO:0000259" key="6">
    <source>
        <dbReference type="Pfam" id="PF16363"/>
    </source>
</evidence>
<dbReference type="Gene3D" id="3.40.50.720">
    <property type="entry name" value="NAD(P)-binding Rossmann-like Domain"/>
    <property type="match status" value="2"/>
</dbReference>
<evidence type="ECO:0000256" key="3">
    <source>
        <dbReference type="ARBA" id="ARBA00013189"/>
    </source>
</evidence>
<dbReference type="STRING" id="3641.A0A061DKS9"/>
<keyword evidence="5" id="KW-0119">Carbohydrate metabolism</keyword>
<evidence type="ECO:0000256" key="4">
    <source>
        <dbReference type="ARBA" id="ARBA00023144"/>
    </source>
</evidence>
<proteinExistence type="predicted"/>
<evidence type="ECO:0000256" key="5">
    <source>
        <dbReference type="ARBA" id="ARBA00023277"/>
    </source>
</evidence>
<name>A0A061DKS9_THECC</name>
<keyword evidence="4" id="KW-0299">Galactose metabolism</keyword>
<dbReference type="Pfam" id="PF16363">
    <property type="entry name" value="GDP_Man_Dehyd"/>
    <property type="match status" value="1"/>
</dbReference>
<dbReference type="Gramene" id="EOX93409">
    <property type="protein sequence ID" value="EOX93409"/>
    <property type="gene ID" value="TCM_002268"/>
</dbReference>
<dbReference type="SUPFAM" id="SSF51735">
    <property type="entry name" value="NAD(P)-binding Rossmann-fold domains"/>
    <property type="match status" value="1"/>
</dbReference>
<evidence type="ECO:0000256" key="1">
    <source>
        <dbReference type="ARBA" id="ARBA00000083"/>
    </source>
</evidence>
<gene>
    <name evidence="7" type="ORF">TCM_002268</name>
</gene>
<dbReference type="Gene3D" id="3.90.25.10">
    <property type="entry name" value="UDP-galactose 4-epimerase, domain 1"/>
    <property type="match status" value="1"/>
</dbReference>
<dbReference type="GO" id="GO:0005996">
    <property type="term" value="P:monosaccharide metabolic process"/>
    <property type="evidence" value="ECO:0000318"/>
    <property type="project" value="GO_Central"/>
</dbReference>
<sequence length="168" mass="18770">MSNQRKVRGTKGESFDAAIHFAGLKAVGKSVANPHCYFDNNLIGTINLYEIMAKYDCKMIQDYIHVMDLADGHIAALRKLFTTQNIGCVAYNLGISYGTSVHEMVTAFEKVSRKVNALSLSLLPIFKLLLLKILLKIPIKLCSRRLGDATAVYASINKAQKELDWKYI</sequence>
<dbReference type="PANTHER" id="PTHR43725:SF15">
    <property type="entry name" value="BIFUNCTIONAL UDP-GLUCOSE 4-EPIMERASE AND UDP-XYLOSE 4-EPIMERASE 1"/>
    <property type="match status" value="1"/>
</dbReference>
<protein>
    <recommendedName>
        <fullName evidence="3">UDP-glucose 4-epimerase</fullName>
        <ecNumber evidence="3">5.1.3.2</ecNumber>
    </recommendedName>
</protein>
<dbReference type="InterPro" id="IPR016040">
    <property type="entry name" value="NAD(P)-bd_dom"/>
</dbReference>
<evidence type="ECO:0000256" key="2">
    <source>
        <dbReference type="ARBA" id="ARBA00004947"/>
    </source>
</evidence>
<reference evidence="7 8" key="1">
    <citation type="journal article" date="2013" name="Genome Biol.">
        <title>The genome sequence of the most widely cultivated cacao type and its use to identify candidate genes regulating pod color.</title>
        <authorList>
            <person name="Motamayor J.C."/>
            <person name="Mockaitis K."/>
            <person name="Schmutz J."/>
            <person name="Haiminen N."/>
            <person name="Iii D.L."/>
            <person name="Cornejo O."/>
            <person name="Findley S.D."/>
            <person name="Zheng P."/>
            <person name="Utro F."/>
            <person name="Royaert S."/>
            <person name="Saski C."/>
            <person name="Jenkins J."/>
            <person name="Podicheti R."/>
            <person name="Zhao M."/>
            <person name="Scheffler B.E."/>
            <person name="Stack J.C."/>
            <person name="Feltus F.A."/>
            <person name="Mustiga G.M."/>
            <person name="Amores F."/>
            <person name="Phillips W."/>
            <person name="Marelli J.P."/>
            <person name="May G.D."/>
            <person name="Shapiro H."/>
            <person name="Ma J."/>
            <person name="Bustamante C.D."/>
            <person name="Schnell R.J."/>
            <person name="Main D."/>
            <person name="Gilbert D."/>
            <person name="Parida L."/>
            <person name="Kuhn D.N."/>
        </authorList>
    </citation>
    <scope>NUCLEOTIDE SEQUENCE [LARGE SCALE GENOMIC DNA]</scope>
    <source>
        <strain evidence="8">cv. Matina 1-6</strain>
    </source>
</reference>
<dbReference type="EC" id="5.1.3.2" evidence="3"/>
<dbReference type="InParanoid" id="A0A061DKS9"/>
<dbReference type="eggNOG" id="KOG1371">
    <property type="taxonomic scope" value="Eukaryota"/>
</dbReference>
<dbReference type="GO" id="GO:0006012">
    <property type="term" value="P:galactose metabolic process"/>
    <property type="evidence" value="ECO:0007669"/>
    <property type="project" value="UniProtKB-KW"/>
</dbReference>
<accession>A0A061DKS9</accession>
<dbReference type="PANTHER" id="PTHR43725">
    <property type="entry name" value="UDP-GLUCOSE 4-EPIMERASE"/>
    <property type="match status" value="1"/>
</dbReference>
<feature type="domain" description="NAD(P)-binding" evidence="6">
    <location>
        <begin position="14"/>
        <end position="58"/>
    </location>
</feature>
<dbReference type="GO" id="GO:0003978">
    <property type="term" value="F:UDP-glucose 4-epimerase activity"/>
    <property type="evidence" value="ECO:0000318"/>
    <property type="project" value="GO_Central"/>
</dbReference>
<dbReference type="HOGENOM" id="CLU_1589353_0_0_1"/>
<dbReference type="Proteomes" id="UP000026915">
    <property type="component" value="Chromosome 1"/>
</dbReference>
<dbReference type="AlphaFoldDB" id="A0A061DKS9"/>
<keyword evidence="8" id="KW-1185">Reference proteome</keyword>
<dbReference type="EMBL" id="CM001879">
    <property type="protein sequence ID" value="EOX93409.1"/>
    <property type="molecule type" value="Genomic_DNA"/>
</dbReference>
<comment type="catalytic activity">
    <reaction evidence="1">
        <text>UDP-alpha-D-glucose = UDP-alpha-D-galactose</text>
        <dbReference type="Rhea" id="RHEA:22168"/>
        <dbReference type="ChEBI" id="CHEBI:58885"/>
        <dbReference type="ChEBI" id="CHEBI:66914"/>
        <dbReference type="EC" id="5.1.3.2"/>
    </reaction>
</comment>
<organism evidence="7 8">
    <name type="scientific">Theobroma cacao</name>
    <name type="common">Cacao</name>
    <name type="synonym">Cocoa</name>
    <dbReference type="NCBI Taxonomy" id="3641"/>
    <lineage>
        <taxon>Eukaryota</taxon>
        <taxon>Viridiplantae</taxon>
        <taxon>Streptophyta</taxon>
        <taxon>Embryophyta</taxon>
        <taxon>Tracheophyta</taxon>
        <taxon>Spermatophyta</taxon>
        <taxon>Magnoliopsida</taxon>
        <taxon>eudicotyledons</taxon>
        <taxon>Gunneridae</taxon>
        <taxon>Pentapetalae</taxon>
        <taxon>rosids</taxon>
        <taxon>malvids</taxon>
        <taxon>Malvales</taxon>
        <taxon>Malvaceae</taxon>
        <taxon>Byttnerioideae</taxon>
        <taxon>Theobroma</taxon>
    </lineage>
</organism>
<comment type="pathway">
    <text evidence="2">Carbohydrate metabolism; galactose metabolism.</text>
</comment>
<evidence type="ECO:0000313" key="7">
    <source>
        <dbReference type="EMBL" id="EOX93409.1"/>
    </source>
</evidence>
<evidence type="ECO:0000313" key="8">
    <source>
        <dbReference type="Proteomes" id="UP000026915"/>
    </source>
</evidence>
<dbReference type="GO" id="GO:0005829">
    <property type="term" value="C:cytosol"/>
    <property type="evidence" value="ECO:0000318"/>
    <property type="project" value="GO_Central"/>
</dbReference>